<dbReference type="KEGG" id="arf:AR1Y2_0580"/>
<dbReference type="GO" id="GO:0071111">
    <property type="term" value="F:cyclic-guanylate-specific phosphodiesterase activity"/>
    <property type="evidence" value="ECO:0007669"/>
    <property type="project" value="InterPro"/>
</dbReference>
<dbReference type="InterPro" id="IPR035919">
    <property type="entry name" value="EAL_sf"/>
</dbReference>
<evidence type="ECO:0000259" key="2">
    <source>
        <dbReference type="PROSITE" id="PS50887"/>
    </source>
</evidence>
<keyword evidence="4" id="KW-1185">Reference proteome</keyword>
<dbReference type="Gene3D" id="3.20.20.450">
    <property type="entry name" value="EAL domain"/>
    <property type="match status" value="1"/>
</dbReference>
<dbReference type="AlphaFoldDB" id="A0A4P8IE81"/>
<dbReference type="InterPro" id="IPR029787">
    <property type="entry name" value="Nucleotide_cyclase"/>
</dbReference>
<dbReference type="PANTHER" id="PTHR33121:SF70">
    <property type="entry name" value="SIGNALING PROTEIN YKOW"/>
    <property type="match status" value="1"/>
</dbReference>
<dbReference type="SMART" id="SM00052">
    <property type="entry name" value="EAL"/>
    <property type="match status" value="1"/>
</dbReference>
<name>A0A4P8IE81_9FIRM</name>
<reference evidence="3 4" key="1">
    <citation type="submission" date="2019-05" db="EMBL/GenBank/DDBJ databases">
        <title>Complete genome sequencing of Anaerostipes rhamnosivorans.</title>
        <authorList>
            <person name="Bui T.P.N."/>
            <person name="de Vos W.M."/>
        </authorList>
    </citation>
    <scope>NUCLEOTIDE SEQUENCE [LARGE SCALE GENOMIC DNA]</scope>
    <source>
        <strain evidence="3 4">1y2</strain>
    </source>
</reference>
<dbReference type="PROSITE" id="PS50883">
    <property type="entry name" value="EAL"/>
    <property type="match status" value="1"/>
</dbReference>
<dbReference type="CDD" id="cd01948">
    <property type="entry name" value="EAL"/>
    <property type="match status" value="1"/>
</dbReference>
<dbReference type="RefSeq" id="WP_243118836.1">
    <property type="nucleotide sequence ID" value="NZ_CP040058.1"/>
</dbReference>
<dbReference type="PANTHER" id="PTHR33121">
    <property type="entry name" value="CYCLIC DI-GMP PHOSPHODIESTERASE PDEF"/>
    <property type="match status" value="1"/>
</dbReference>
<dbReference type="SMART" id="SM00267">
    <property type="entry name" value="GGDEF"/>
    <property type="match status" value="1"/>
</dbReference>
<dbReference type="EMBL" id="CP040058">
    <property type="protein sequence ID" value="QCP34034.1"/>
    <property type="molecule type" value="Genomic_DNA"/>
</dbReference>
<dbReference type="Gene3D" id="3.30.70.270">
    <property type="match status" value="1"/>
</dbReference>
<sequence>MREADTWSQMILDELDHMIYLTDMGSYQLLYINQFGKQLLGIGDETEYLGKMCYQVLQGYSSPCSFCTNHKLKEQRVYTWLNHNQMLDEYFVIKDKIVHENGRALRLETAYNVTSTEQEKEELKFKLTNEETLVHCIQTLGEYEDMDTAIHELLKIIADFYHGDCAYIFEVDDNRQNIKKTYEWCTGQDQCRDRQIISRKKAEKWLNQLQEKGEFYIPNQNGESAGSEILKLRGADSLAAAPLAEKGEITGFIGVDNPKINTQGLLLLRSVASFVLNDIQKRRMKKKFEQMRCIDSLTGLENRNKYMQVLQQMEDQPVKNLGVVFLNLNGLKVTNDTYGQAYGDWLIYSTATALTGIFKEHVYRTGGDEYVVLCTEISREDFERKVSKLRGNIEQNKELSVSIGAVWDSGKRGIQEQIAYAGELMYIEKQIYYKRNLNVEYNRRSGISKCLIRDIEKGLFVVYLQPKVKIETGQIIGAEALVRKLRPDGTLIMPDKFIPMYEMENAIRHIDLFVLEEVCKIIRQWKQTAGSSPMISVNLSRVTLMEPDIVNSILKVCQSHQVDPSNICIEITESSSKIQLEELSRLAEEIITAGFKISLDDYGTEYSNLAILSAIDFNEIKLDKSLIESLETNEKSQVLVKYVIQMCRTLNHMIPIAEGIETEGQINILKDLGCCCGQGYFFSKPIPIHEFSKAYIQPEAKTS</sequence>
<evidence type="ECO:0000313" key="4">
    <source>
        <dbReference type="Proteomes" id="UP000298653"/>
    </source>
</evidence>
<dbReference type="Pfam" id="PF00990">
    <property type="entry name" value="GGDEF"/>
    <property type="match status" value="1"/>
</dbReference>
<dbReference type="SUPFAM" id="SSF55781">
    <property type="entry name" value="GAF domain-like"/>
    <property type="match status" value="1"/>
</dbReference>
<dbReference type="InterPro" id="IPR001633">
    <property type="entry name" value="EAL_dom"/>
</dbReference>
<evidence type="ECO:0000259" key="1">
    <source>
        <dbReference type="PROSITE" id="PS50883"/>
    </source>
</evidence>
<dbReference type="InterPro" id="IPR043128">
    <property type="entry name" value="Rev_trsase/Diguanyl_cyclase"/>
</dbReference>
<dbReference type="SUPFAM" id="SSF141868">
    <property type="entry name" value="EAL domain-like"/>
    <property type="match status" value="1"/>
</dbReference>
<dbReference type="CDD" id="cd01949">
    <property type="entry name" value="GGDEF"/>
    <property type="match status" value="1"/>
</dbReference>
<protein>
    <submittedName>
        <fullName evidence="3">Sensory box/GGDEF family protein</fullName>
    </submittedName>
</protein>
<dbReference type="InterPro" id="IPR050706">
    <property type="entry name" value="Cyclic-di-GMP_PDE-like"/>
</dbReference>
<dbReference type="SUPFAM" id="SSF55073">
    <property type="entry name" value="Nucleotide cyclase"/>
    <property type="match status" value="1"/>
</dbReference>
<accession>A0A4P8IE81</accession>
<dbReference type="InterPro" id="IPR029016">
    <property type="entry name" value="GAF-like_dom_sf"/>
</dbReference>
<proteinExistence type="predicted"/>
<dbReference type="Proteomes" id="UP000298653">
    <property type="component" value="Chromosome"/>
</dbReference>
<gene>
    <name evidence="3" type="ORF">AR1Y2_0580</name>
</gene>
<dbReference type="NCBIfam" id="TIGR00254">
    <property type="entry name" value="GGDEF"/>
    <property type="match status" value="1"/>
</dbReference>
<dbReference type="Pfam" id="PF00563">
    <property type="entry name" value="EAL"/>
    <property type="match status" value="1"/>
</dbReference>
<dbReference type="InterPro" id="IPR000160">
    <property type="entry name" value="GGDEF_dom"/>
</dbReference>
<dbReference type="Gene3D" id="3.30.450.40">
    <property type="match status" value="1"/>
</dbReference>
<feature type="domain" description="GGDEF" evidence="2">
    <location>
        <begin position="319"/>
        <end position="443"/>
    </location>
</feature>
<organism evidence="3 4">
    <name type="scientific">Anaerostipes rhamnosivorans</name>
    <dbReference type="NCBI Taxonomy" id="1229621"/>
    <lineage>
        <taxon>Bacteria</taxon>
        <taxon>Bacillati</taxon>
        <taxon>Bacillota</taxon>
        <taxon>Clostridia</taxon>
        <taxon>Lachnospirales</taxon>
        <taxon>Lachnospiraceae</taxon>
        <taxon>Anaerostipes</taxon>
    </lineage>
</organism>
<dbReference type="PROSITE" id="PS50887">
    <property type="entry name" value="GGDEF"/>
    <property type="match status" value="1"/>
</dbReference>
<evidence type="ECO:0000313" key="3">
    <source>
        <dbReference type="EMBL" id="QCP34034.1"/>
    </source>
</evidence>
<feature type="domain" description="EAL" evidence="1">
    <location>
        <begin position="444"/>
        <end position="699"/>
    </location>
</feature>